<feature type="compositionally biased region" description="Basic and acidic residues" evidence="1">
    <location>
        <begin position="86"/>
        <end position="99"/>
    </location>
</feature>
<feature type="compositionally biased region" description="Acidic residues" evidence="1">
    <location>
        <begin position="359"/>
        <end position="377"/>
    </location>
</feature>
<name>A0A9P5VL70_9FUNG</name>
<feature type="region of interest" description="Disordered" evidence="1">
    <location>
        <begin position="30"/>
        <end position="109"/>
    </location>
</feature>
<feature type="compositionally biased region" description="Low complexity" evidence="1">
    <location>
        <begin position="172"/>
        <end position="189"/>
    </location>
</feature>
<feature type="compositionally biased region" description="Basic and acidic residues" evidence="1">
    <location>
        <begin position="301"/>
        <end position="311"/>
    </location>
</feature>
<reference evidence="2" key="1">
    <citation type="journal article" date="2020" name="Fungal Divers.">
        <title>Resolving the Mortierellaceae phylogeny through synthesis of multi-gene phylogenetics and phylogenomics.</title>
        <authorList>
            <person name="Vandepol N."/>
            <person name="Liber J."/>
            <person name="Desiro A."/>
            <person name="Na H."/>
            <person name="Kennedy M."/>
            <person name="Barry K."/>
            <person name="Grigoriev I.V."/>
            <person name="Miller A.N."/>
            <person name="O'Donnell K."/>
            <person name="Stajich J.E."/>
            <person name="Bonito G."/>
        </authorList>
    </citation>
    <scope>NUCLEOTIDE SEQUENCE</scope>
    <source>
        <strain evidence="2">NVP1</strain>
    </source>
</reference>
<feature type="compositionally biased region" description="Polar residues" evidence="1">
    <location>
        <begin position="220"/>
        <end position="236"/>
    </location>
</feature>
<accession>A0A9P5VL70</accession>
<feature type="compositionally biased region" description="Low complexity" evidence="1">
    <location>
        <begin position="340"/>
        <end position="352"/>
    </location>
</feature>
<feature type="compositionally biased region" description="Basic and acidic residues" evidence="1">
    <location>
        <begin position="465"/>
        <end position="474"/>
    </location>
</feature>
<evidence type="ECO:0000313" key="2">
    <source>
        <dbReference type="EMBL" id="KAF9330350.1"/>
    </source>
</evidence>
<gene>
    <name evidence="2" type="ORF">BG006_006690</name>
</gene>
<dbReference type="AlphaFoldDB" id="A0A9P5VL70"/>
<proteinExistence type="predicted"/>
<comment type="caution">
    <text evidence="2">The sequence shown here is derived from an EMBL/GenBank/DDBJ whole genome shotgun (WGS) entry which is preliminary data.</text>
</comment>
<feature type="compositionally biased region" description="Polar residues" evidence="1">
    <location>
        <begin position="388"/>
        <end position="417"/>
    </location>
</feature>
<feature type="compositionally biased region" description="Polar residues" evidence="1">
    <location>
        <begin position="319"/>
        <end position="332"/>
    </location>
</feature>
<feature type="compositionally biased region" description="Basic and acidic residues" evidence="1">
    <location>
        <begin position="156"/>
        <end position="165"/>
    </location>
</feature>
<feature type="compositionally biased region" description="Acidic residues" evidence="1">
    <location>
        <begin position="100"/>
        <end position="109"/>
    </location>
</feature>
<dbReference type="EMBL" id="JAAAUY010000403">
    <property type="protein sequence ID" value="KAF9330350.1"/>
    <property type="molecule type" value="Genomic_DNA"/>
</dbReference>
<evidence type="ECO:0000256" key="1">
    <source>
        <dbReference type="SAM" id="MobiDB-lite"/>
    </source>
</evidence>
<keyword evidence="3" id="KW-1185">Reference proteome</keyword>
<feature type="compositionally biased region" description="Low complexity" evidence="1">
    <location>
        <begin position="205"/>
        <end position="215"/>
    </location>
</feature>
<feature type="region of interest" description="Disordered" evidence="1">
    <location>
        <begin position="132"/>
        <end position="474"/>
    </location>
</feature>
<dbReference type="Proteomes" id="UP000696485">
    <property type="component" value="Unassembled WGS sequence"/>
</dbReference>
<feature type="compositionally biased region" description="Low complexity" evidence="1">
    <location>
        <begin position="60"/>
        <end position="76"/>
    </location>
</feature>
<feature type="compositionally biased region" description="Polar residues" evidence="1">
    <location>
        <begin position="426"/>
        <end position="446"/>
    </location>
</feature>
<evidence type="ECO:0000313" key="3">
    <source>
        <dbReference type="Proteomes" id="UP000696485"/>
    </source>
</evidence>
<organism evidence="2 3">
    <name type="scientific">Podila minutissima</name>
    <dbReference type="NCBI Taxonomy" id="64525"/>
    <lineage>
        <taxon>Eukaryota</taxon>
        <taxon>Fungi</taxon>
        <taxon>Fungi incertae sedis</taxon>
        <taxon>Mucoromycota</taxon>
        <taxon>Mortierellomycotina</taxon>
        <taxon>Mortierellomycetes</taxon>
        <taxon>Mortierellales</taxon>
        <taxon>Mortierellaceae</taxon>
        <taxon>Podila</taxon>
    </lineage>
</organism>
<feature type="compositionally biased region" description="Low complexity" evidence="1">
    <location>
        <begin position="288"/>
        <end position="297"/>
    </location>
</feature>
<protein>
    <submittedName>
        <fullName evidence="2">Uncharacterized protein</fullName>
    </submittedName>
</protein>
<sequence>MSPSFSPSPPRSLLERDLAEAIATDARLPFTGSFTSGRRLSSDLGLHPKPNLDSVRKSVSRSNSERSSFSSAQSAGGSPGEVQKVAIEHDSGKDRKVDEKEESDGEIDDNLAKIDNNLAKIDNNLENVIDSEVAEDTSAETQDRDKKVALEGTLDEDSKDKEASPESRQTTPRSRSASPDSSLASSHLSQNTADEFKSENASYQSPSTSTHETSPPHSPIATSPLHSSGQGLNQATKEPERIHHPFYALGIHGQTPTDAYATEIEESIQKGNKPTPPSAHDSSDEDNSSASPSQASSVLKELSEGSNREKAENEEESGPDQQANEVQVSPSLSPDKENTPKSSGSSPHSTGSLFNSGHEDDDQGSQDDSLEDQEDNDKENNGFDLHSPVSTKSSTSTLRPMSSISSISLTDDYLTTGSEDDDTNTDHPSQPSNALEGNTSPLSALTQEQRRVLEQKQRRRHRRQQLVDDAKRKQEQLDRIKAQLELRRLGKIRQQVSFWEEKGVLEQRVVSVEEVEVEVEVPDLDDN</sequence>